<organism evidence="1">
    <name type="scientific">marine sediment metagenome</name>
    <dbReference type="NCBI Taxonomy" id="412755"/>
    <lineage>
        <taxon>unclassified sequences</taxon>
        <taxon>metagenomes</taxon>
        <taxon>ecological metagenomes</taxon>
    </lineage>
</organism>
<sequence>LMSEEQVVPNTAAEAEWVLDLEFEVLEHILFDGIADAYDGCRVEPDGICTHGYKSPLILMGMI</sequence>
<evidence type="ECO:0000313" key="1">
    <source>
        <dbReference type="EMBL" id="KKM25866.1"/>
    </source>
</evidence>
<accession>A0A0F9IE02</accession>
<proteinExistence type="predicted"/>
<reference evidence="1" key="1">
    <citation type="journal article" date="2015" name="Nature">
        <title>Complex archaea that bridge the gap between prokaryotes and eukaryotes.</title>
        <authorList>
            <person name="Spang A."/>
            <person name="Saw J.H."/>
            <person name="Jorgensen S.L."/>
            <person name="Zaremba-Niedzwiedzka K."/>
            <person name="Martijn J."/>
            <person name="Lind A.E."/>
            <person name="van Eijk R."/>
            <person name="Schleper C."/>
            <person name="Guy L."/>
            <person name="Ettema T.J."/>
        </authorList>
    </citation>
    <scope>NUCLEOTIDE SEQUENCE</scope>
</reference>
<comment type="caution">
    <text evidence="1">The sequence shown here is derived from an EMBL/GenBank/DDBJ whole genome shotgun (WGS) entry which is preliminary data.</text>
</comment>
<gene>
    <name evidence="1" type="ORF">LCGC14_1590750</name>
</gene>
<feature type="non-terminal residue" evidence="1">
    <location>
        <position position="1"/>
    </location>
</feature>
<dbReference type="EMBL" id="LAZR01012625">
    <property type="protein sequence ID" value="KKM25866.1"/>
    <property type="molecule type" value="Genomic_DNA"/>
</dbReference>
<name>A0A0F9IE02_9ZZZZ</name>
<protein>
    <submittedName>
        <fullName evidence="1">Uncharacterized protein</fullName>
    </submittedName>
</protein>
<dbReference type="AlphaFoldDB" id="A0A0F9IE02"/>